<name>A0A9D1WW14_9FIRM</name>
<dbReference type="SUPFAM" id="SSF53067">
    <property type="entry name" value="Actin-like ATPase domain"/>
    <property type="match status" value="1"/>
</dbReference>
<gene>
    <name evidence="4" type="ORF">H9735_08870</name>
</gene>
<dbReference type="CDD" id="cd23763">
    <property type="entry name" value="ASKHA_ATPase_ROK"/>
    <property type="match status" value="1"/>
</dbReference>
<keyword evidence="3" id="KW-0859">Xylose metabolism</keyword>
<dbReference type="Gene3D" id="3.30.420.40">
    <property type="match status" value="2"/>
</dbReference>
<evidence type="ECO:0000313" key="5">
    <source>
        <dbReference type="Proteomes" id="UP000886721"/>
    </source>
</evidence>
<reference evidence="4" key="1">
    <citation type="journal article" date="2021" name="PeerJ">
        <title>Extensive microbial diversity within the chicken gut microbiome revealed by metagenomics and culture.</title>
        <authorList>
            <person name="Gilroy R."/>
            <person name="Ravi A."/>
            <person name="Getino M."/>
            <person name="Pursley I."/>
            <person name="Horton D.L."/>
            <person name="Alikhan N.F."/>
            <person name="Baker D."/>
            <person name="Gharbi K."/>
            <person name="Hall N."/>
            <person name="Watson M."/>
            <person name="Adriaenssens E.M."/>
            <person name="Foster-Nyarko E."/>
            <person name="Jarju S."/>
            <person name="Secka A."/>
            <person name="Antonio M."/>
            <person name="Oren A."/>
            <person name="Chaudhuri R.R."/>
            <person name="La Ragione R."/>
            <person name="Hildebrand F."/>
            <person name="Pallen M.J."/>
        </authorList>
    </citation>
    <scope>NUCLEOTIDE SEQUENCE</scope>
    <source>
        <strain evidence="4">CHK191-13928</strain>
    </source>
</reference>
<reference evidence="4" key="2">
    <citation type="submission" date="2021-04" db="EMBL/GenBank/DDBJ databases">
        <authorList>
            <person name="Gilroy R."/>
        </authorList>
    </citation>
    <scope>NUCLEOTIDE SEQUENCE</scope>
    <source>
        <strain evidence="4">CHK191-13928</strain>
    </source>
</reference>
<proteinExistence type="inferred from homology"/>
<dbReference type="EMBL" id="DXEM01000030">
    <property type="protein sequence ID" value="HIX68209.1"/>
    <property type="molecule type" value="Genomic_DNA"/>
</dbReference>
<evidence type="ECO:0000256" key="3">
    <source>
        <dbReference type="ARBA" id="ARBA00022629"/>
    </source>
</evidence>
<dbReference type="InterPro" id="IPR043129">
    <property type="entry name" value="ATPase_NBD"/>
</dbReference>
<dbReference type="InterPro" id="IPR036390">
    <property type="entry name" value="WH_DNA-bd_sf"/>
</dbReference>
<keyword evidence="3" id="KW-0119">Carbohydrate metabolism</keyword>
<evidence type="ECO:0000256" key="1">
    <source>
        <dbReference type="ARBA" id="ARBA00002486"/>
    </source>
</evidence>
<sequence>MSCTFEVKRQNQQLIRDVLRSGEIYTKADIGRETGLSLATCGTILNEMLKEKEILEVPRQRASGGRPAACYCYNKDYYRMIGIYADNGNECGHLGYVVYNALSEVIEEGREDVREVNTEAMLRRLDLLMETYEGVRGISVGIPGIVSEGQIKTCDINTLELVGLEEMIRERYQVYVRVENDMNYITFGAYDRQESKEDMTVIYLPQNHYAGCGSIVNGELLYGARQMAGEISYLYRAEGVKRPGVEGSVETSDFLAKIIIYLTAFLDPSKILLISHDPEKVPWKEAAARCKEILGTDGMPEIEMSAEFYENYIHGLAALTLHEQRYRQK</sequence>
<evidence type="ECO:0000313" key="4">
    <source>
        <dbReference type="EMBL" id="HIX68209.1"/>
    </source>
</evidence>
<comment type="caution">
    <text evidence="4">The sequence shown here is derived from an EMBL/GenBank/DDBJ whole genome shotgun (WGS) entry which is preliminary data.</text>
</comment>
<dbReference type="SUPFAM" id="SSF46785">
    <property type="entry name" value="Winged helix' DNA-binding domain"/>
    <property type="match status" value="1"/>
</dbReference>
<dbReference type="GO" id="GO:0042732">
    <property type="term" value="P:D-xylose metabolic process"/>
    <property type="evidence" value="ECO:0007669"/>
    <property type="project" value="UniProtKB-KW"/>
</dbReference>
<comment type="similarity">
    <text evidence="2">Belongs to the ROK (NagC/XylR) family.</text>
</comment>
<dbReference type="PANTHER" id="PTHR18964:SF149">
    <property type="entry name" value="BIFUNCTIONAL UDP-N-ACETYLGLUCOSAMINE 2-EPIMERASE_N-ACETYLMANNOSAMINE KINASE"/>
    <property type="match status" value="1"/>
</dbReference>
<dbReference type="Proteomes" id="UP000886721">
    <property type="component" value="Unassembled WGS sequence"/>
</dbReference>
<dbReference type="Gene3D" id="1.10.10.10">
    <property type="entry name" value="Winged helix-like DNA-binding domain superfamily/Winged helix DNA-binding domain"/>
    <property type="match status" value="1"/>
</dbReference>
<protein>
    <submittedName>
        <fullName evidence="4">ROK family protein</fullName>
    </submittedName>
</protein>
<organism evidence="4 5">
    <name type="scientific">Candidatus Anaerostipes excrementavium</name>
    <dbReference type="NCBI Taxonomy" id="2838463"/>
    <lineage>
        <taxon>Bacteria</taxon>
        <taxon>Bacillati</taxon>
        <taxon>Bacillota</taxon>
        <taxon>Clostridia</taxon>
        <taxon>Lachnospirales</taxon>
        <taxon>Lachnospiraceae</taxon>
        <taxon>Anaerostipes</taxon>
    </lineage>
</organism>
<accession>A0A9D1WW14</accession>
<dbReference type="InterPro" id="IPR000600">
    <property type="entry name" value="ROK"/>
</dbReference>
<comment type="function">
    <text evidence="1">Transcriptional repressor of xylose-utilizing enzymes.</text>
</comment>
<evidence type="ECO:0000256" key="2">
    <source>
        <dbReference type="ARBA" id="ARBA00006479"/>
    </source>
</evidence>
<dbReference type="InterPro" id="IPR036388">
    <property type="entry name" value="WH-like_DNA-bd_sf"/>
</dbReference>
<dbReference type="PANTHER" id="PTHR18964">
    <property type="entry name" value="ROK (REPRESSOR, ORF, KINASE) FAMILY"/>
    <property type="match status" value="1"/>
</dbReference>
<dbReference type="Pfam" id="PF00480">
    <property type="entry name" value="ROK"/>
    <property type="match status" value="1"/>
</dbReference>
<dbReference type="AlphaFoldDB" id="A0A9D1WW14"/>